<dbReference type="EMBL" id="CP009571">
    <property type="protein sequence ID" value="AIT07601.1"/>
    <property type="molecule type" value="Genomic_DNA"/>
</dbReference>
<keyword evidence="1" id="KW-0732">Signal</keyword>
<evidence type="ECO:0000256" key="1">
    <source>
        <dbReference type="SAM" id="SignalP"/>
    </source>
</evidence>
<feature type="signal peptide" evidence="1">
    <location>
        <begin position="1"/>
        <end position="24"/>
    </location>
</feature>
<name>A0A097EJ52_9SPHN</name>
<gene>
    <name evidence="2" type="ORF">MC45_15875</name>
</gene>
<organism evidence="2 3">
    <name type="scientific">Sphingomonas taxi</name>
    <dbReference type="NCBI Taxonomy" id="1549858"/>
    <lineage>
        <taxon>Bacteria</taxon>
        <taxon>Pseudomonadati</taxon>
        <taxon>Pseudomonadota</taxon>
        <taxon>Alphaproteobacteria</taxon>
        <taxon>Sphingomonadales</taxon>
        <taxon>Sphingomonadaceae</taxon>
        <taxon>Sphingomonas</taxon>
    </lineage>
</organism>
<keyword evidence="3" id="KW-1185">Reference proteome</keyword>
<proteinExistence type="predicted"/>
<dbReference type="HOGENOM" id="CLU_1460405_0_0_5"/>
<dbReference type="Proteomes" id="UP000033200">
    <property type="component" value="Chromosome"/>
</dbReference>
<feature type="chain" id="PRO_5001929773" evidence="1">
    <location>
        <begin position="25"/>
        <end position="185"/>
    </location>
</feature>
<reference evidence="2 3" key="1">
    <citation type="submission" date="2014-09" db="EMBL/GenBank/DDBJ databases">
        <title>Using Illumina technology Improving SMRT sequencing Genome Assembly by RASTools.</title>
        <authorList>
            <person name="Zhou Y."/>
            <person name="Ma T."/>
            <person name="Liu T."/>
        </authorList>
    </citation>
    <scope>NUCLEOTIDE SEQUENCE [LARGE SCALE GENOMIC DNA]</scope>
    <source>
        <strain evidence="2 3">ATCC 55669</strain>
    </source>
</reference>
<evidence type="ECO:0000313" key="3">
    <source>
        <dbReference type="Proteomes" id="UP000033200"/>
    </source>
</evidence>
<evidence type="ECO:0000313" key="2">
    <source>
        <dbReference type="EMBL" id="AIT07601.1"/>
    </source>
</evidence>
<dbReference type="AlphaFoldDB" id="A0A097EJ52"/>
<dbReference type="KEGG" id="stax:MC45_15875"/>
<sequence length="185" mass="20835">MRVTVLRASIGAFLILGGSASALHAQRSMYEITEAHDAEVRARNAETDFFFVSTVNDGLKQVRFYVDRNTIKDATPSRLARAWVDVYEVVDGKRPIRLQHSKFLEEVRCGDEPQMRIKTLVTYATDGLPTTQTENEALSDVIPGTSQETVHRFICASEPANAYYPVFNGNTPEKDAMAYYVRQPR</sequence>
<protein>
    <submittedName>
        <fullName evidence="2">Uncharacterized protein</fullName>
    </submittedName>
</protein>
<dbReference type="STRING" id="1549858.MC45_15875"/>
<dbReference type="RefSeq" id="WP_038665236.1">
    <property type="nucleotide sequence ID" value="NZ_CP009571.1"/>
</dbReference>
<accession>A0A097EJ52</accession>